<dbReference type="Proteomes" id="UP000006062">
    <property type="component" value="Chromosome"/>
</dbReference>
<evidence type="ECO:0000313" key="2">
    <source>
        <dbReference type="EMBL" id="AFL74155.1"/>
    </source>
</evidence>
<dbReference type="eggNOG" id="COG4967">
    <property type="taxonomic scope" value="Bacteria"/>
</dbReference>
<dbReference type="KEGG" id="tvi:Thivi_2205"/>
<dbReference type="OrthoDB" id="6194160at2"/>
<dbReference type="AlphaFoldDB" id="I3YAY7"/>
<keyword evidence="3" id="KW-1185">Reference proteome</keyword>
<dbReference type="HOGENOM" id="CLU_1730587_0_0_6"/>
<accession>I3YAY7</accession>
<dbReference type="RefSeq" id="WP_014778603.1">
    <property type="nucleotide sequence ID" value="NC_018012.1"/>
</dbReference>
<evidence type="ECO:0000256" key="1">
    <source>
        <dbReference type="SAM" id="MobiDB-lite"/>
    </source>
</evidence>
<dbReference type="EMBL" id="CP003154">
    <property type="protein sequence ID" value="AFL74155.1"/>
    <property type="molecule type" value="Genomic_DNA"/>
</dbReference>
<feature type="region of interest" description="Disordered" evidence="1">
    <location>
        <begin position="72"/>
        <end position="91"/>
    </location>
</feature>
<name>I3YAY7_THIV6</name>
<evidence type="ECO:0000313" key="3">
    <source>
        <dbReference type="Proteomes" id="UP000006062"/>
    </source>
</evidence>
<reference evidence="2 3" key="1">
    <citation type="submission" date="2012-06" db="EMBL/GenBank/DDBJ databases">
        <title>Complete sequence of Thiocystis violascens DSM 198.</title>
        <authorList>
            <consortium name="US DOE Joint Genome Institute"/>
            <person name="Lucas S."/>
            <person name="Han J."/>
            <person name="Lapidus A."/>
            <person name="Cheng J.-F."/>
            <person name="Goodwin L."/>
            <person name="Pitluck S."/>
            <person name="Peters L."/>
            <person name="Ovchinnikova G."/>
            <person name="Teshima H."/>
            <person name="Detter J.C."/>
            <person name="Han C."/>
            <person name="Tapia R."/>
            <person name="Land M."/>
            <person name="Hauser L."/>
            <person name="Kyrpides N."/>
            <person name="Ivanova N."/>
            <person name="Pagani I."/>
            <person name="Vogl K."/>
            <person name="Liu Z."/>
            <person name="Frigaard N.-U."/>
            <person name="Bryant D."/>
            <person name="Woyke T."/>
        </authorList>
    </citation>
    <scope>NUCLEOTIDE SEQUENCE [LARGE SCALE GENOMIC DNA]</scope>
    <source>
        <strain evidence="3">ATCC 17096 / DSM 198 / 6111</strain>
    </source>
</reference>
<organism evidence="2 3">
    <name type="scientific">Thiocystis violascens (strain ATCC 17096 / DSM 198 / 6111)</name>
    <name type="common">Chromatium violascens</name>
    <dbReference type="NCBI Taxonomy" id="765911"/>
    <lineage>
        <taxon>Bacteria</taxon>
        <taxon>Pseudomonadati</taxon>
        <taxon>Pseudomonadota</taxon>
        <taxon>Gammaproteobacteria</taxon>
        <taxon>Chromatiales</taxon>
        <taxon>Chromatiaceae</taxon>
        <taxon>Thiocystis</taxon>
    </lineage>
</organism>
<protein>
    <submittedName>
        <fullName evidence="2">Tfp pilus assembly protein PilV</fullName>
    </submittedName>
</protein>
<gene>
    <name evidence="2" type="ordered locus">Thivi_2205</name>
</gene>
<sequence>MLGQIKGKQRGFSLDEALISLAVLSSGLLSLAQFQGQMHENSSQTKTQTTAVNLAQQKLEALRALASTDYSGIVDSQDTPPTHPGDNTSFSRRWSVASHASPAYKEVSVTTDWQAFDGTAQAVTISSFLAPGAPYTGTLNPPPASGGTTED</sequence>
<dbReference type="STRING" id="765911.Thivi_2205"/>
<feature type="region of interest" description="Disordered" evidence="1">
    <location>
        <begin position="131"/>
        <end position="151"/>
    </location>
</feature>
<proteinExistence type="predicted"/>